<proteinExistence type="predicted"/>
<dbReference type="SUPFAM" id="SSF53335">
    <property type="entry name" value="S-adenosyl-L-methionine-dependent methyltransferases"/>
    <property type="match status" value="1"/>
</dbReference>
<name>A0A1B1APZ8_9ACTN</name>
<dbReference type="GO" id="GO:0008168">
    <property type="term" value="F:methyltransferase activity"/>
    <property type="evidence" value="ECO:0007669"/>
    <property type="project" value="UniProtKB-KW"/>
</dbReference>
<evidence type="ECO:0000313" key="3">
    <source>
        <dbReference type="EMBL" id="MBP2054491.1"/>
    </source>
</evidence>
<reference evidence="3 5" key="2">
    <citation type="submission" date="2021-03" db="EMBL/GenBank/DDBJ databases">
        <title>Genomic Encyclopedia of Type Strains, Phase IV (KMG-IV): sequencing the most valuable type-strain genomes for metagenomic binning, comparative biology and taxonomic classification.</title>
        <authorList>
            <person name="Goeker M."/>
        </authorList>
    </citation>
    <scope>NUCLEOTIDE SEQUENCE [LARGE SCALE GENOMIC DNA]</scope>
    <source>
        <strain evidence="3 5">DSM 40499</strain>
    </source>
</reference>
<dbReference type="Gene3D" id="3.40.50.150">
    <property type="entry name" value="Vaccinia Virus protein VP39"/>
    <property type="match status" value="1"/>
</dbReference>
<dbReference type="Pfam" id="PF13649">
    <property type="entry name" value="Methyltransf_25"/>
    <property type="match status" value="1"/>
</dbReference>
<keyword evidence="5" id="KW-1185">Reference proteome</keyword>
<accession>A0A1B1APZ8</accession>
<dbReference type="EMBL" id="JAGGLP010000022">
    <property type="protein sequence ID" value="MBP2054491.1"/>
    <property type="molecule type" value="Genomic_DNA"/>
</dbReference>
<dbReference type="InterPro" id="IPR041698">
    <property type="entry name" value="Methyltransf_25"/>
</dbReference>
<keyword evidence="3" id="KW-0489">Methyltransferase</keyword>
<dbReference type="EMBL" id="CP016279">
    <property type="protein sequence ID" value="ANP48590.1"/>
    <property type="molecule type" value="Genomic_DNA"/>
</dbReference>
<gene>
    <name evidence="2" type="ORF">AVL59_02510</name>
    <name evidence="3" type="ORF">J2Z21_007500</name>
</gene>
<dbReference type="CDD" id="cd02440">
    <property type="entry name" value="AdoMet_MTases"/>
    <property type="match status" value="1"/>
</dbReference>
<reference evidence="2 4" key="1">
    <citation type="submission" date="2016-06" db="EMBL/GenBank/DDBJ databases">
        <title>Complete genome sequence of Streptomyces griseochromogenes ATCC 14511, the Blasticidin S producer.</title>
        <authorList>
            <person name="Wu L."/>
        </authorList>
    </citation>
    <scope>NUCLEOTIDE SEQUENCE [LARGE SCALE GENOMIC DNA]</scope>
    <source>
        <strain evidence="2 4">ATCC 14511</strain>
    </source>
</reference>
<dbReference type="PANTHER" id="PTHR43712">
    <property type="entry name" value="PUTATIVE (AFU_ORTHOLOGUE AFUA_4G14580)-RELATED"/>
    <property type="match status" value="1"/>
</dbReference>
<dbReference type="KEGG" id="sgs:AVL59_02510"/>
<keyword evidence="3" id="KW-0808">Transferase</keyword>
<dbReference type="RefSeq" id="WP_067299570.1">
    <property type="nucleotide sequence ID" value="NZ_CP016279.1"/>
</dbReference>
<dbReference type="Proteomes" id="UP000092659">
    <property type="component" value="Chromosome"/>
</dbReference>
<evidence type="ECO:0000313" key="5">
    <source>
        <dbReference type="Proteomes" id="UP001519309"/>
    </source>
</evidence>
<dbReference type="Gene3D" id="1.10.10.10">
    <property type="entry name" value="Winged helix-like DNA-binding domain superfamily/Winged helix DNA-binding domain"/>
    <property type="match status" value="1"/>
</dbReference>
<dbReference type="OrthoDB" id="3205990at2"/>
<dbReference type="InterPro" id="IPR029063">
    <property type="entry name" value="SAM-dependent_MTases_sf"/>
</dbReference>
<evidence type="ECO:0000313" key="2">
    <source>
        <dbReference type="EMBL" id="ANP48590.1"/>
    </source>
</evidence>
<dbReference type="PANTHER" id="PTHR43712:SF2">
    <property type="entry name" value="O-METHYLTRANSFERASE CICE"/>
    <property type="match status" value="1"/>
</dbReference>
<feature type="domain" description="Methyltransferase" evidence="1">
    <location>
        <begin position="165"/>
        <end position="258"/>
    </location>
</feature>
<organism evidence="2 4">
    <name type="scientific">Streptomyces griseochromogenes</name>
    <dbReference type="NCBI Taxonomy" id="68214"/>
    <lineage>
        <taxon>Bacteria</taxon>
        <taxon>Bacillati</taxon>
        <taxon>Actinomycetota</taxon>
        <taxon>Actinomycetes</taxon>
        <taxon>Kitasatosporales</taxon>
        <taxon>Streptomycetaceae</taxon>
        <taxon>Streptomyces</taxon>
    </lineage>
</organism>
<sequence>MSSPKESSPAPADWVRGPVADLFSSYVATAALSTAHQLGILDQLAEHGQAPFGNGGDDRLSDTVVRSVHRTLHWARVVEIKDDEAVIPGPLFAEAYAARGYFYWLVKGCGELFSIAPDVALTERRTGDFYHRDMRAVAVGSRLIGDEEVEPLFDRILADPPVEKVADLGCGSGQRLIRILGNHPGARGVGVDISTAAVRLATESVESAGLTDRITLLQGDVLALEPHPEFADVDTVTCVFMGHDFWPYDSCVQTLRRLRTAFPAARRLFICDVVRTSDLPGPDTTVFTLGFEAVHALMGDYLPTLDQWHEAFGEAGWECRTVQPTTTPPNGYLFELIPRAD</sequence>
<dbReference type="InterPro" id="IPR016461">
    <property type="entry name" value="COMT-like"/>
</dbReference>
<dbReference type="STRING" id="68214.AVL59_02510"/>
<protein>
    <submittedName>
        <fullName evidence="3">SAM-dependent methyltransferase</fullName>
    </submittedName>
</protein>
<dbReference type="AlphaFoldDB" id="A0A1B1APZ8"/>
<evidence type="ECO:0000259" key="1">
    <source>
        <dbReference type="Pfam" id="PF13649"/>
    </source>
</evidence>
<dbReference type="PIRSF" id="PIRSF005739">
    <property type="entry name" value="O-mtase"/>
    <property type="match status" value="1"/>
</dbReference>
<dbReference type="GO" id="GO:0032259">
    <property type="term" value="P:methylation"/>
    <property type="evidence" value="ECO:0007669"/>
    <property type="project" value="UniProtKB-KW"/>
</dbReference>
<evidence type="ECO:0000313" key="4">
    <source>
        <dbReference type="Proteomes" id="UP000092659"/>
    </source>
</evidence>
<dbReference type="Proteomes" id="UP001519309">
    <property type="component" value="Unassembled WGS sequence"/>
</dbReference>
<dbReference type="InterPro" id="IPR036388">
    <property type="entry name" value="WH-like_DNA-bd_sf"/>
</dbReference>